<name>A0A1L6MVS6_9BACT</name>
<evidence type="ECO:0000313" key="1">
    <source>
        <dbReference type="EMBL" id="APR99588.1"/>
    </source>
</evidence>
<dbReference type="AlphaFoldDB" id="A0A1L6MVS6"/>
<protein>
    <submittedName>
        <fullName evidence="1">Uncharacterized protein</fullName>
    </submittedName>
</protein>
<reference evidence="1 2" key="1">
    <citation type="submission" date="2016-08" db="EMBL/GenBank/DDBJ databases">
        <title>Identification and validation of antigenic proteins from Pajaroellobacter abortibovis using de-novo genome sequence assembly and reverse vaccinology.</title>
        <authorList>
            <person name="Welly B.T."/>
            <person name="Miller M.R."/>
            <person name="Stott J.L."/>
            <person name="Blanchard M.T."/>
            <person name="Islas-Trejo A.D."/>
            <person name="O'Rourke S.M."/>
            <person name="Young A.E."/>
            <person name="Medrano J.F."/>
            <person name="Van Eenennaam A.L."/>
        </authorList>
    </citation>
    <scope>NUCLEOTIDE SEQUENCE [LARGE SCALE GENOMIC DNA]</scope>
    <source>
        <strain evidence="1 2">BTF92-0548A/99-0131</strain>
    </source>
</reference>
<gene>
    <name evidence="1" type="ORF">BCY86_02010</name>
</gene>
<organism evidence="1 2">
    <name type="scientific">Pajaroellobacter abortibovis</name>
    <dbReference type="NCBI Taxonomy" id="1882918"/>
    <lineage>
        <taxon>Bacteria</taxon>
        <taxon>Pseudomonadati</taxon>
        <taxon>Myxococcota</taxon>
        <taxon>Polyangia</taxon>
        <taxon>Polyangiales</taxon>
        <taxon>Polyangiaceae</taxon>
    </lineage>
</organism>
<evidence type="ECO:0000313" key="2">
    <source>
        <dbReference type="Proteomes" id="UP000185544"/>
    </source>
</evidence>
<proteinExistence type="predicted"/>
<accession>A0A1L6MVS6</accession>
<dbReference type="KEGG" id="pabo:BCY86_02010"/>
<keyword evidence="2" id="KW-1185">Reference proteome</keyword>
<sequence>MTTLTRLAIDPHQYQITHLFKNFFSQKEPMQEYRDRILPPLEICEGEYNYTIRTELFGMTEVTSN</sequence>
<dbReference type="Proteomes" id="UP000185544">
    <property type="component" value="Chromosome"/>
</dbReference>
<dbReference type="EMBL" id="CP016908">
    <property type="protein sequence ID" value="APR99588.1"/>
    <property type="molecule type" value="Genomic_DNA"/>
</dbReference>
<dbReference type="RefSeq" id="WP_075276235.1">
    <property type="nucleotide sequence ID" value="NZ_CP016908.1"/>
</dbReference>